<feature type="active site" evidence="4">
    <location>
        <position position="478"/>
    </location>
</feature>
<accession>A0A179ES31</accession>
<dbReference type="Proteomes" id="UP000078516">
    <property type="component" value="Unassembled WGS sequence"/>
</dbReference>
<dbReference type="Gene3D" id="2.70.98.10">
    <property type="match status" value="1"/>
</dbReference>
<dbReference type="SUPFAM" id="SSF48230">
    <property type="entry name" value="Chondroitin AC/alginate lyase"/>
    <property type="match status" value="1"/>
</dbReference>
<evidence type="ECO:0000256" key="2">
    <source>
        <dbReference type="ARBA" id="ARBA00022729"/>
    </source>
</evidence>
<dbReference type="GO" id="GO:0005975">
    <property type="term" value="P:carbohydrate metabolic process"/>
    <property type="evidence" value="ECO:0007669"/>
    <property type="project" value="InterPro"/>
</dbReference>
<dbReference type="RefSeq" id="WP_067482751.1">
    <property type="nucleotide sequence ID" value="NZ_LWMN01000011.1"/>
</dbReference>
<evidence type="ECO:0000259" key="5">
    <source>
        <dbReference type="Pfam" id="PF02278"/>
    </source>
</evidence>
<dbReference type="GO" id="GO:0016837">
    <property type="term" value="F:carbon-oxygen lyase activity, acting on polysaccharides"/>
    <property type="evidence" value="ECO:0007669"/>
    <property type="project" value="UniProtKB-ARBA"/>
</dbReference>
<dbReference type="InterPro" id="IPR004103">
    <property type="entry name" value="Lyase_8_C"/>
</dbReference>
<dbReference type="Pfam" id="PF02278">
    <property type="entry name" value="Lyase_8"/>
    <property type="match status" value="1"/>
</dbReference>
<evidence type="ECO:0000256" key="1">
    <source>
        <dbReference type="ARBA" id="ARBA00006699"/>
    </source>
</evidence>
<evidence type="ECO:0000256" key="4">
    <source>
        <dbReference type="PIRSR" id="PIRSR638970-1"/>
    </source>
</evidence>
<dbReference type="InterPro" id="IPR011013">
    <property type="entry name" value="Gal_mutarotase_sf_dom"/>
</dbReference>
<keyword evidence="3 8" id="KW-0456">Lyase</keyword>
<protein>
    <submittedName>
        <fullName evidence="8">Polysaccharide lyase</fullName>
    </submittedName>
</protein>
<reference evidence="8 9" key="1">
    <citation type="submission" date="2016-04" db="EMBL/GenBank/DDBJ databases">
        <title>Draft genome of an Enterococcus thailandicus strain isolated from bovine feces.</title>
        <authorList>
            <person name="Beukers A.G."/>
            <person name="Zaheer R."/>
            <person name="Goji N."/>
            <person name="Cook S.R."/>
            <person name="Amoako K."/>
            <person name="Chaves A.V."/>
            <person name="Ward M.P."/>
            <person name="Mcallister T.A."/>
        </authorList>
    </citation>
    <scope>NUCLEOTIDE SEQUENCE [LARGE SCALE GENOMIC DNA]</scope>
    <source>
        <strain evidence="8 9">F0711D 46</strain>
    </source>
</reference>
<sequence length="1007" mass="111819">MKKRKMIQWLSLVGSIIVIGMFQSTTVKAAEIFETNFSQEKGNWLDIKGTSKTSLSENQLVISNTTQGTSIESVSILQDTPLKKTGEVEMSFLYEGQKNFGVIFRGSETDSATWQSFAYNGDGDWQLGQPGGKWITTIKGSPLVKGKTYRLLVRYEEKKIMAYLNGHLLYENQEVNYPNGNGSIDGDWQGKIGIRLFGDRVTLKVVALKNGEIGSIPLDPEESNDPTEAEAKELQQKWKTNLVGDFEKNPELLNDPDVIAYTQKLSEQANELYGKLNKESSRTYLWEKVASDTASADITTQFANLSVLARAYGTQGTALYQNQQVGTDIVEALDFMVDVRKYDGKKYHGNWWDWQIGVPQKFIDILMIMKDELTPDQLAKYTQVISRYVPDPYKQLYGKPQGTFVDLHFIPNFQTTGANRTDLALTIMGLGILQKNGDKLSVSGESIKEVFALVTKGDGFYKDGSFIQHGDIPYTGSYGNVLVKGTSKILGILANSKWNLPKDVTDSFVTNVNNAFIPLIEKGEMMPMVNGRSISRATSTKTTGFGSPTMYNLLLVSEFADPSANSQLKESVKYWLKENPAYYYTNARDFKDLLLTKQVMSDETILGKEKPFLGSKLYGAMDRYVYASGDFSVGLSMYSNRISSFEAGNKENKRGWHTSDGMLYLFNQDQQYGEGYWPTIDPYRLPGTTVDTVKLADEVSSFTTVRSSEKQVGGATDGKNAAIGMALNKAGTKNNGTVLPMDLKAQKSWFVFDDQIVALGSGIQGTTSASIETVIENRMLDSNSTYQLLTNQGEVSSNGEQTMQANEWLLLSSSQKNQSIGYYFPQEETITLVKEQRTGKYSDINEGFPNSQVYTENYQKVLLNHGQKPIDEKYAYVLLPNATKRGLENYAKQNRIEILSNEKATQSVKDTVTGITAANLWAANQTVAGITFSHPASVLLKEESNKAKVTVANPLQTNETLTLNFSKAVKTVIHADENITISEDGRSAQVQTAGMTGGSSQLEVEWE</sequence>
<proteinExistence type="inferred from homology"/>
<dbReference type="Gene3D" id="1.50.10.100">
    <property type="entry name" value="Chondroitin AC/alginate lyase"/>
    <property type="match status" value="1"/>
</dbReference>
<dbReference type="PANTHER" id="PTHR38481:SF1">
    <property type="entry name" value="HYALURONATE LYASE"/>
    <property type="match status" value="1"/>
</dbReference>
<dbReference type="GO" id="GO:0030246">
    <property type="term" value="F:carbohydrate binding"/>
    <property type="evidence" value="ECO:0007669"/>
    <property type="project" value="InterPro"/>
</dbReference>
<dbReference type="GO" id="GO:0005576">
    <property type="term" value="C:extracellular region"/>
    <property type="evidence" value="ECO:0007669"/>
    <property type="project" value="InterPro"/>
</dbReference>
<dbReference type="CDD" id="cd01083">
    <property type="entry name" value="GAG_Lyase"/>
    <property type="match status" value="1"/>
</dbReference>
<organism evidence="8 9">
    <name type="scientific">Enterococcus thailandicus</name>
    <dbReference type="NCBI Taxonomy" id="417368"/>
    <lineage>
        <taxon>Bacteria</taxon>
        <taxon>Bacillati</taxon>
        <taxon>Bacillota</taxon>
        <taxon>Bacilli</taxon>
        <taxon>Lactobacillales</taxon>
        <taxon>Enterococcaceae</taxon>
        <taxon>Enterococcus</taxon>
    </lineage>
</organism>
<comment type="similarity">
    <text evidence="1">Belongs to the polysaccharide lyase 8 family.</text>
</comment>
<keyword evidence="2" id="KW-0732">Signal</keyword>
<dbReference type="InterPro" id="IPR003159">
    <property type="entry name" value="Lyase_8_central_dom"/>
</dbReference>
<dbReference type="EMBL" id="LWMN01000011">
    <property type="protein sequence ID" value="OAQ56056.1"/>
    <property type="molecule type" value="Genomic_DNA"/>
</dbReference>
<dbReference type="SUPFAM" id="SSF74650">
    <property type="entry name" value="Galactose mutarotase-like"/>
    <property type="match status" value="1"/>
</dbReference>
<keyword evidence="9" id="KW-1185">Reference proteome</keyword>
<evidence type="ECO:0000256" key="3">
    <source>
        <dbReference type="ARBA" id="ARBA00023239"/>
    </source>
</evidence>
<feature type="domain" description="Polysaccharide lyase family 8 C-terminal" evidence="6">
    <location>
        <begin position="897"/>
        <end position="962"/>
    </location>
</feature>
<evidence type="ECO:0000313" key="9">
    <source>
        <dbReference type="Proteomes" id="UP000078516"/>
    </source>
</evidence>
<evidence type="ECO:0000259" key="7">
    <source>
        <dbReference type="Pfam" id="PF08124"/>
    </source>
</evidence>
<dbReference type="AlphaFoldDB" id="A0A179ES31"/>
<dbReference type="Pfam" id="PF02884">
    <property type="entry name" value="Lyase_8_C"/>
    <property type="match status" value="1"/>
</dbReference>
<comment type="caution">
    <text evidence="8">The sequence shown here is derived from an EMBL/GenBank/DDBJ whole genome shotgun (WGS) entry which is preliminary data.</text>
</comment>
<dbReference type="SUPFAM" id="SSF49863">
    <property type="entry name" value="Hyaluronate lyase-like, C-terminal domain"/>
    <property type="match status" value="1"/>
</dbReference>
<name>A0A179ES31_ENTTH</name>
<dbReference type="InterPro" id="IPR014718">
    <property type="entry name" value="GH-type_carb-bd"/>
</dbReference>
<feature type="active site" evidence="4">
    <location>
        <position position="532"/>
    </location>
</feature>
<feature type="domain" description="Polysaccharide lyase family 8 central" evidence="5">
    <location>
        <begin position="616"/>
        <end position="882"/>
    </location>
</feature>
<dbReference type="InterPro" id="IPR011071">
    <property type="entry name" value="Lyase_8-like_C"/>
</dbReference>
<dbReference type="Gene3D" id="2.60.120.560">
    <property type="entry name" value="Exo-inulinase, domain 1"/>
    <property type="match status" value="1"/>
</dbReference>
<dbReference type="InterPro" id="IPR008929">
    <property type="entry name" value="Chondroitin_lyas"/>
</dbReference>
<evidence type="ECO:0000313" key="8">
    <source>
        <dbReference type="EMBL" id="OAQ56056.1"/>
    </source>
</evidence>
<dbReference type="InterPro" id="IPR012970">
    <property type="entry name" value="Lyase_8_alpha_N"/>
</dbReference>
<gene>
    <name evidence="8" type="ORF">A6E74_04875</name>
</gene>
<dbReference type="Pfam" id="PF08124">
    <property type="entry name" value="Lyase_8_N"/>
    <property type="match status" value="1"/>
</dbReference>
<dbReference type="Gene3D" id="2.60.220.10">
    <property type="entry name" value="Polysaccharide lyase family 8-like, C-terminal"/>
    <property type="match status" value="1"/>
</dbReference>
<dbReference type="PANTHER" id="PTHR38481">
    <property type="entry name" value="HYALURONATE LYASE"/>
    <property type="match status" value="1"/>
</dbReference>
<feature type="active site" evidence="4">
    <location>
        <position position="469"/>
    </location>
</feature>
<feature type="domain" description="Polysaccharide lyase 8 N-terminal alpha-helical" evidence="7">
    <location>
        <begin position="254"/>
        <end position="573"/>
    </location>
</feature>
<evidence type="ECO:0000259" key="6">
    <source>
        <dbReference type="Pfam" id="PF02884"/>
    </source>
</evidence>
<dbReference type="InterPro" id="IPR038970">
    <property type="entry name" value="Lyase_8"/>
</dbReference>